<dbReference type="GO" id="GO:0005524">
    <property type="term" value="F:ATP binding"/>
    <property type="evidence" value="ECO:0007669"/>
    <property type="project" value="UniProtKB-UniRule"/>
</dbReference>
<feature type="binding site" evidence="5">
    <location>
        <position position="178"/>
    </location>
    <ligand>
        <name>ATP</name>
        <dbReference type="ChEBI" id="CHEBI:30616"/>
    </ligand>
</feature>
<feature type="binding site" evidence="5">
    <location>
        <position position="31"/>
    </location>
    <ligand>
        <name>AMP</name>
        <dbReference type="ChEBI" id="CHEBI:456215"/>
    </ligand>
</feature>
<dbReference type="Gene3D" id="3.40.50.300">
    <property type="entry name" value="P-loop containing nucleotide triphosphate hydrolases"/>
    <property type="match status" value="1"/>
</dbReference>
<feature type="region of interest" description="NMP" evidence="5">
    <location>
        <begin position="30"/>
        <end position="59"/>
    </location>
</feature>
<reference evidence="10" key="2">
    <citation type="submission" date="2018-10" db="EMBL/GenBank/DDBJ databases">
        <authorList>
            <person name="Peiro R."/>
            <person name="Begona"/>
            <person name="Cbmso G."/>
            <person name="Lopez M."/>
            <person name="Gonzalez S."/>
            <person name="Sacristan E."/>
            <person name="Castillo E."/>
        </authorList>
    </citation>
    <scope>NUCLEOTIDE SEQUENCE [LARGE SCALE GENOMIC DNA]</scope>
</reference>
<keyword evidence="10" id="KW-1185">Reference proteome</keyword>
<keyword evidence="3 5" id="KW-0547">Nucleotide-binding</keyword>
<dbReference type="EMBL" id="WNKV01000003">
    <property type="protein sequence ID" value="MTW15802.1"/>
    <property type="molecule type" value="Genomic_DNA"/>
</dbReference>
<keyword evidence="2 5" id="KW-0545">Nucleotide biosynthesis</keyword>
<evidence type="ECO:0000256" key="3">
    <source>
        <dbReference type="ARBA" id="ARBA00022741"/>
    </source>
</evidence>
<comment type="caution">
    <text evidence="5">Lacks conserved residue(s) required for the propagation of feature annotation.</text>
</comment>
<dbReference type="CDD" id="cd01428">
    <property type="entry name" value="ADK"/>
    <property type="match status" value="1"/>
</dbReference>
<dbReference type="GO" id="GO:0005737">
    <property type="term" value="C:cytoplasm"/>
    <property type="evidence" value="ECO:0007669"/>
    <property type="project" value="UniProtKB-SubCell"/>
</dbReference>
<dbReference type="InterPro" id="IPR027417">
    <property type="entry name" value="P-loop_NTPase"/>
</dbReference>
<dbReference type="PRINTS" id="PR00094">
    <property type="entry name" value="ADENYLTKNASE"/>
</dbReference>
<keyword evidence="5" id="KW-0963">Cytoplasm</keyword>
<gene>
    <name evidence="5 9" type="primary">adk</name>
    <name evidence="8" type="ORF">GJ689_06230</name>
    <name evidence="9" type="ORF">RHODGE_RHODGE_02277</name>
</gene>
<evidence type="ECO:0000313" key="11">
    <source>
        <dbReference type="Proteomes" id="UP000438991"/>
    </source>
</evidence>
<evidence type="ECO:0000256" key="2">
    <source>
        <dbReference type="ARBA" id="ARBA00022727"/>
    </source>
</evidence>
<evidence type="ECO:0000256" key="7">
    <source>
        <dbReference type="RuleBase" id="RU003331"/>
    </source>
</evidence>
<comment type="catalytic activity">
    <reaction evidence="5 7">
        <text>AMP + ATP = 2 ADP</text>
        <dbReference type="Rhea" id="RHEA:12973"/>
        <dbReference type="ChEBI" id="CHEBI:30616"/>
        <dbReference type="ChEBI" id="CHEBI:456215"/>
        <dbReference type="ChEBI" id="CHEBI:456216"/>
        <dbReference type="EC" id="2.7.4.3"/>
    </reaction>
</comment>
<sequence length="206" mass="21709">MRLILLGPPGAGKGTQAQHLVQAHGIVQLSTGDMLRAAVKAGTPVGLEAKEIMARGDLVPDAVVVAIVADRIGEPDAAKGFILDGFPRTVPQAEALDRMLAERGLALDAVVELKVDEQALLERVEKRVREMTARGEPLRADDNPEALKTRLAAYRAQTAPLSAYYETKGMLRTIDGMAPIGAVSAAIDAVLKTAAGESRSTPAAVR</sequence>
<name>A0A327KMW2_9BRAD</name>
<dbReference type="InterPro" id="IPR006259">
    <property type="entry name" value="Adenyl_kin_sub"/>
</dbReference>
<feature type="binding site" evidence="5">
    <location>
        <position position="139"/>
    </location>
    <ligand>
        <name>AMP</name>
        <dbReference type="ChEBI" id="CHEBI:456215"/>
    </ligand>
</feature>
<feature type="binding site" evidence="5">
    <location>
        <position position="92"/>
    </location>
    <ligand>
        <name>AMP</name>
        <dbReference type="ChEBI" id="CHEBI:456215"/>
    </ligand>
</feature>
<comment type="domain">
    <text evidence="5">Consists of three domains, a large central CORE domain and two small peripheral domains, NMPbind and LID, which undergo movements during catalysis. The LID domain closes over the site of phosphoryl transfer upon ATP binding. Assembling and dissambling the active center during each catalytic cycle provides an effective means to prevent ATP hydrolysis.</text>
</comment>
<dbReference type="SUPFAM" id="SSF52540">
    <property type="entry name" value="P-loop containing nucleoside triphosphate hydrolases"/>
    <property type="match status" value="1"/>
</dbReference>
<dbReference type="Pfam" id="PF00406">
    <property type="entry name" value="ADK"/>
    <property type="match status" value="1"/>
</dbReference>
<feature type="binding site" evidence="5">
    <location>
        <position position="150"/>
    </location>
    <ligand>
        <name>AMP</name>
        <dbReference type="ChEBI" id="CHEBI:456215"/>
    </ligand>
</feature>
<proteinExistence type="inferred from homology"/>
<dbReference type="NCBIfam" id="NF011105">
    <property type="entry name" value="PRK14532.1"/>
    <property type="match status" value="1"/>
</dbReference>
<feature type="binding site" evidence="5">
    <location>
        <position position="127"/>
    </location>
    <ligand>
        <name>ATP</name>
        <dbReference type="ChEBI" id="CHEBI:30616"/>
    </ligand>
</feature>
<feature type="binding site" evidence="5">
    <location>
        <begin position="57"/>
        <end position="59"/>
    </location>
    <ligand>
        <name>AMP</name>
        <dbReference type="ChEBI" id="CHEBI:456215"/>
    </ligand>
</feature>
<evidence type="ECO:0000256" key="5">
    <source>
        <dbReference type="HAMAP-Rule" id="MF_00235"/>
    </source>
</evidence>
<dbReference type="Proteomes" id="UP000289200">
    <property type="component" value="Unassembled WGS sequence"/>
</dbReference>
<feature type="binding site" evidence="5">
    <location>
        <begin position="10"/>
        <end position="15"/>
    </location>
    <ligand>
        <name>ATP</name>
        <dbReference type="ChEBI" id="CHEBI:30616"/>
    </ligand>
</feature>
<dbReference type="EC" id="2.7.4.3" evidence="5 7"/>
<dbReference type="GO" id="GO:0004017">
    <property type="term" value="F:AMP kinase activity"/>
    <property type="evidence" value="ECO:0007669"/>
    <property type="project" value="UniProtKB-UniRule"/>
</dbReference>
<dbReference type="OrthoDB" id="9805030at2"/>
<dbReference type="EMBL" id="UWOC01000140">
    <property type="protein sequence ID" value="VCU09104.1"/>
    <property type="molecule type" value="Genomic_DNA"/>
</dbReference>
<dbReference type="InterPro" id="IPR033690">
    <property type="entry name" value="Adenylat_kinase_CS"/>
</dbReference>
<comment type="similarity">
    <text evidence="5 6">Belongs to the adenylate kinase family.</text>
</comment>
<comment type="pathway">
    <text evidence="5">Purine metabolism; AMP biosynthesis via salvage pathway; AMP from ADP: step 1/1.</text>
</comment>
<evidence type="ECO:0000313" key="9">
    <source>
        <dbReference type="EMBL" id="VCU09104.1"/>
    </source>
</evidence>
<dbReference type="Proteomes" id="UP000438991">
    <property type="component" value="Unassembled WGS sequence"/>
</dbReference>
<evidence type="ECO:0000313" key="10">
    <source>
        <dbReference type="Proteomes" id="UP000289200"/>
    </source>
</evidence>
<dbReference type="PROSITE" id="PS00113">
    <property type="entry name" value="ADENYLATE_KINASE"/>
    <property type="match status" value="1"/>
</dbReference>
<dbReference type="AlphaFoldDB" id="A0A327KMW2"/>
<dbReference type="InterPro" id="IPR000850">
    <property type="entry name" value="Adenylat/UMP-CMP_kin"/>
</dbReference>
<evidence type="ECO:0000313" key="8">
    <source>
        <dbReference type="EMBL" id="MTW15802.1"/>
    </source>
</evidence>
<keyword evidence="1 5" id="KW-0808">Transferase</keyword>
<evidence type="ECO:0000256" key="1">
    <source>
        <dbReference type="ARBA" id="ARBA00022679"/>
    </source>
</evidence>
<keyword evidence="4 5" id="KW-0418">Kinase</keyword>
<keyword evidence="5 7" id="KW-0067">ATP-binding</keyword>
<protein>
    <recommendedName>
        <fullName evidence="5 7">Adenylate kinase</fullName>
        <shortName evidence="5">AK</shortName>
        <ecNumber evidence="5 7">2.7.4.3</ecNumber>
    </recommendedName>
    <alternativeName>
        <fullName evidence="5">ATP-AMP transphosphorylase</fullName>
    </alternativeName>
    <alternativeName>
        <fullName evidence="5">ATP:AMP phosphotransferase</fullName>
    </alternativeName>
    <alternativeName>
        <fullName evidence="5">Adenylate monophosphate kinase</fullName>
    </alternativeName>
</protein>
<accession>A0A327KMW2</accession>
<feature type="binding site" evidence="5">
    <location>
        <position position="36"/>
    </location>
    <ligand>
        <name>AMP</name>
        <dbReference type="ChEBI" id="CHEBI:456215"/>
    </ligand>
</feature>
<reference evidence="8 11" key="3">
    <citation type="submission" date="2019-11" db="EMBL/GenBank/DDBJ databases">
        <title>Whole-genome sequence of Rhodoplanes serenus DSM 18633, type strain.</title>
        <authorList>
            <person name="Kyndt J.A."/>
            <person name="Meyer T.E."/>
        </authorList>
    </citation>
    <scope>NUCLEOTIDE SEQUENCE [LARGE SCALE GENOMIC DNA]</scope>
    <source>
        <strain evidence="8 11">DSM 18633</strain>
    </source>
</reference>
<dbReference type="GO" id="GO:0044209">
    <property type="term" value="P:AMP salvage"/>
    <property type="evidence" value="ECO:0007669"/>
    <property type="project" value="UniProtKB-UniRule"/>
</dbReference>
<dbReference type="HAMAP" id="MF_00235">
    <property type="entry name" value="Adenylate_kinase_Adk"/>
    <property type="match status" value="1"/>
</dbReference>
<dbReference type="UniPathway" id="UPA00588">
    <property type="reaction ID" value="UER00649"/>
</dbReference>
<dbReference type="NCBIfam" id="NF001381">
    <property type="entry name" value="PRK00279.1-3"/>
    <property type="match status" value="1"/>
</dbReference>
<comment type="subunit">
    <text evidence="5 7">Monomer.</text>
</comment>
<reference evidence="9" key="1">
    <citation type="submission" date="2018-10" db="EMBL/GenBank/DDBJ databases">
        <authorList>
            <person name="Peiro R."/>
            <person name="Begona"/>
            <person name="Cbmso G."/>
            <person name="Lopez M."/>
            <person name="Gonzalez S."/>
            <person name="Sacristan E."/>
            <person name="Castillo E."/>
        </authorList>
    </citation>
    <scope>NUCLEOTIDE SEQUENCE</scope>
    <source>
        <strain evidence="9">Rhod_genome</strain>
    </source>
</reference>
<comment type="subcellular location">
    <subcellularLocation>
        <location evidence="5 7">Cytoplasm</location>
    </subcellularLocation>
</comment>
<comment type="function">
    <text evidence="5">Catalyzes the reversible transfer of the terminal phosphate group between ATP and AMP. Plays an important role in cellular energy homeostasis and in adenine nucleotide metabolism.</text>
</comment>
<dbReference type="RefSeq" id="WP_111383537.1">
    <property type="nucleotide sequence ID" value="NZ_NPEW01000008.1"/>
</dbReference>
<feature type="binding site" evidence="5">
    <location>
        <begin position="85"/>
        <end position="88"/>
    </location>
    <ligand>
        <name>AMP</name>
        <dbReference type="ChEBI" id="CHEBI:456215"/>
    </ligand>
</feature>
<evidence type="ECO:0000256" key="4">
    <source>
        <dbReference type="ARBA" id="ARBA00022777"/>
    </source>
</evidence>
<evidence type="ECO:0000256" key="6">
    <source>
        <dbReference type="RuleBase" id="RU003330"/>
    </source>
</evidence>
<dbReference type="NCBIfam" id="NF011100">
    <property type="entry name" value="PRK14527.1"/>
    <property type="match status" value="1"/>
</dbReference>
<dbReference type="PANTHER" id="PTHR23359">
    <property type="entry name" value="NUCLEOTIDE KINASE"/>
    <property type="match status" value="1"/>
</dbReference>
<organism evidence="8 11">
    <name type="scientific">Rhodoplanes serenus</name>
    <dbReference type="NCBI Taxonomy" id="200615"/>
    <lineage>
        <taxon>Bacteria</taxon>
        <taxon>Pseudomonadati</taxon>
        <taxon>Pseudomonadota</taxon>
        <taxon>Alphaproteobacteria</taxon>
        <taxon>Hyphomicrobiales</taxon>
        <taxon>Nitrobacteraceae</taxon>
        <taxon>Rhodoplanes</taxon>
    </lineage>
</organism>
<comment type="caution">
    <text evidence="8">The sequence shown here is derived from an EMBL/GenBank/DDBJ whole genome shotgun (WGS) entry which is preliminary data.</text>
</comment>
<dbReference type="NCBIfam" id="TIGR01351">
    <property type="entry name" value="adk"/>
    <property type="match status" value="1"/>
</dbReference>
<dbReference type="NCBIfam" id="NF011104">
    <property type="entry name" value="PRK14531.1"/>
    <property type="match status" value="1"/>
</dbReference>